<dbReference type="GO" id="GO:0016651">
    <property type="term" value="F:oxidoreductase activity, acting on NAD(P)H"/>
    <property type="evidence" value="ECO:0007669"/>
    <property type="project" value="TreeGrafter"/>
</dbReference>
<dbReference type="PRINTS" id="PR00469">
    <property type="entry name" value="PNDRDTASEII"/>
</dbReference>
<dbReference type="Gene3D" id="3.50.50.60">
    <property type="entry name" value="FAD/NAD(P)-binding domain"/>
    <property type="match status" value="2"/>
</dbReference>
<feature type="domain" description="Reductase C-terminal" evidence="6">
    <location>
        <begin position="309"/>
        <end position="394"/>
    </location>
</feature>
<keyword evidence="2" id="KW-0285">Flavoprotein</keyword>
<keyword evidence="4" id="KW-0560">Oxidoreductase</keyword>
<dbReference type="GeneID" id="80819662"/>
<dbReference type="InterPro" id="IPR036188">
    <property type="entry name" value="FAD/NAD-bd_sf"/>
</dbReference>
<sequence length="397" mass="41354">MAGIVIVGAGECGLRAAFAARNAGYAGEITVIGAETTLPYERPPLSKPDAAGVIEKPITSKEALSACAIALRSGVTVTEIDRANRQLQLSVGSALGYDKLLLTTGARPRTLACPGGEHARVFRTIEDAREVFRSAGASTRVTIVGAGLIGLELAAVLIGRCAKVTVLEAGPRPLGRNVPEPFAMRLAERHRQRGVDIRCGVALRVCTAFSVVLENGQTIDTDLAVAAIGVTPNIDLAEAAGLTTQNGICVDAGLRTEDPRIFAAGDCAAVQAPDGGYRHYETWQNAQAQRDVAGANLAGGDARFSGPVWFWSDQYDLGLQGFGETEGDPAAIRDLGNGAEVRFYSNDAGQLIGAAGLGPSNAVSRDIKIAQRLAGATLDPALLADANQNMKKLLRAA</sequence>
<evidence type="ECO:0000256" key="3">
    <source>
        <dbReference type="ARBA" id="ARBA00022827"/>
    </source>
</evidence>
<keyword evidence="8" id="KW-1185">Reference proteome</keyword>
<dbReference type="GO" id="GO:0051213">
    <property type="term" value="F:dioxygenase activity"/>
    <property type="evidence" value="ECO:0007669"/>
    <property type="project" value="UniProtKB-KW"/>
</dbReference>
<dbReference type="GO" id="GO:0005737">
    <property type="term" value="C:cytoplasm"/>
    <property type="evidence" value="ECO:0007669"/>
    <property type="project" value="TreeGrafter"/>
</dbReference>
<reference evidence="7 8" key="1">
    <citation type="submission" date="2016-10" db="EMBL/GenBank/DDBJ databases">
        <authorList>
            <person name="Varghese N."/>
            <person name="Submissions S."/>
        </authorList>
    </citation>
    <scope>NUCLEOTIDE SEQUENCE [LARGE SCALE GENOMIC DNA]</scope>
    <source>
        <strain evidence="7 8">FF3</strain>
    </source>
</reference>
<dbReference type="Pfam" id="PF14759">
    <property type="entry name" value="Reductase_C"/>
    <property type="match status" value="1"/>
</dbReference>
<gene>
    <name evidence="7" type="ORF">SAMN04487940_113130</name>
</gene>
<dbReference type="PANTHER" id="PTHR43557">
    <property type="entry name" value="APOPTOSIS-INDUCING FACTOR 1"/>
    <property type="match status" value="1"/>
</dbReference>
<accession>A0A975WCI3</accession>
<name>A0A975WCI3_9RHOB</name>
<dbReference type="RefSeq" id="WP_074837634.1">
    <property type="nucleotide sequence ID" value="NZ_FNYY01000013.1"/>
</dbReference>
<dbReference type="SUPFAM" id="SSF51905">
    <property type="entry name" value="FAD/NAD(P)-binding domain"/>
    <property type="match status" value="1"/>
</dbReference>
<dbReference type="InterPro" id="IPR016156">
    <property type="entry name" value="FAD/NAD-linked_Rdtase_dimer_sf"/>
</dbReference>
<evidence type="ECO:0000313" key="8">
    <source>
        <dbReference type="Proteomes" id="UP000182932"/>
    </source>
</evidence>
<dbReference type="SUPFAM" id="SSF55424">
    <property type="entry name" value="FAD/NAD-linked reductases, dimerisation (C-terminal) domain"/>
    <property type="match status" value="1"/>
</dbReference>
<dbReference type="InterPro" id="IPR050446">
    <property type="entry name" value="FAD-oxidoreductase/Apoptosis"/>
</dbReference>
<dbReference type="Pfam" id="PF07992">
    <property type="entry name" value="Pyr_redox_2"/>
    <property type="match status" value="1"/>
</dbReference>
<dbReference type="Proteomes" id="UP000182932">
    <property type="component" value="Unassembled WGS sequence"/>
</dbReference>
<dbReference type="AlphaFoldDB" id="A0A975WCI3"/>
<evidence type="ECO:0000313" key="7">
    <source>
        <dbReference type="EMBL" id="SEJ91186.1"/>
    </source>
</evidence>
<dbReference type="InterPro" id="IPR023753">
    <property type="entry name" value="FAD/NAD-binding_dom"/>
</dbReference>
<protein>
    <submittedName>
        <fullName evidence="7">3-phenylpropionate/trans-cinnamate dioxygenase ferredoxin reductase subunit</fullName>
    </submittedName>
</protein>
<evidence type="ECO:0000259" key="5">
    <source>
        <dbReference type="Pfam" id="PF07992"/>
    </source>
</evidence>
<evidence type="ECO:0000256" key="1">
    <source>
        <dbReference type="ARBA" id="ARBA00001974"/>
    </source>
</evidence>
<keyword evidence="7" id="KW-0223">Dioxygenase</keyword>
<dbReference type="PRINTS" id="PR00368">
    <property type="entry name" value="FADPNR"/>
</dbReference>
<evidence type="ECO:0000256" key="4">
    <source>
        <dbReference type="ARBA" id="ARBA00023002"/>
    </source>
</evidence>
<comment type="cofactor">
    <cofactor evidence="1">
        <name>FAD</name>
        <dbReference type="ChEBI" id="CHEBI:57692"/>
    </cofactor>
</comment>
<evidence type="ECO:0000256" key="2">
    <source>
        <dbReference type="ARBA" id="ARBA00022630"/>
    </source>
</evidence>
<dbReference type="InterPro" id="IPR028202">
    <property type="entry name" value="Reductase_C"/>
</dbReference>
<dbReference type="PANTHER" id="PTHR43557:SF2">
    <property type="entry name" value="RIESKE DOMAIN-CONTAINING PROTEIN-RELATED"/>
    <property type="match status" value="1"/>
</dbReference>
<keyword evidence="3" id="KW-0274">FAD</keyword>
<organism evidence="7 8">
    <name type="scientific">Marinovum algicola</name>
    <dbReference type="NCBI Taxonomy" id="42444"/>
    <lineage>
        <taxon>Bacteria</taxon>
        <taxon>Pseudomonadati</taxon>
        <taxon>Pseudomonadota</taxon>
        <taxon>Alphaproteobacteria</taxon>
        <taxon>Rhodobacterales</taxon>
        <taxon>Roseobacteraceae</taxon>
        <taxon>Marinovum</taxon>
    </lineage>
</organism>
<feature type="domain" description="FAD/NAD(P)-binding" evidence="5">
    <location>
        <begin position="4"/>
        <end position="289"/>
    </location>
</feature>
<proteinExistence type="predicted"/>
<comment type="caution">
    <text evidence="7">The sequence shown here is derived from an EMBL/GenBank/DDBJ whole genome shotgun (WGS) entry which is preliminary data.</text>
</comment>
<dbReference type="Gene3D" id="3.30.390.30">
    <property type="match status" value="1"/>
</dbReference>
<dbReference type="EMBL" id="FNYY01000013">
    <property type="protein sequence ID" value="SEJ91186.1"/>
    <property type="molecule type" value="Genomic_DNA"/>
</dbReference>
<evidence type="ECO:0000259" key="6">
    <source>
        <dbReference type="Pfam" id="PF14759"/>
    </source>
</evidence>